<name>V4ANR5_LOTGI</name>
<dbReference type="InterPro" id="IPR000967">
    <property type="entry name" value="Znf_NFX1"/>
</dbReference>
<dbReference type="InterPro" id="IPR041677">
    <property type="entry name" value="DNA2/NAM7_AAA_11"/>
</dbReference>
<keyword evidence="2" id="KW-0963">Cytoplasm</keyword>
<dbReference type="InterPro" id="IPR047187">
    <property type="entry name" value="SF1_C_Upf1"/>
</dbReference>
<dbReference type="HOGENOM" id="CLU_001066_0_1_1"/>
<dbReference type="Gene3D" id="3.40.50.300">
    <property type="entry name" value="P-loop containing nucleotide triphosphate hydrolases"/>
    <property type="match status" value="3"/>
</dbReference>
<evidence type="ECO:0000313" key="15">
    <source>
        <dbReference type="Proteomes" id="UP000030746"/>
    </source>
</evidence>
<gene>
    <name evidence="14" type="ORF">LOTGIDRAFT_114003</name>
</gene>
<reference evidence="14 15" key="1">
    <citation type="journal article" date="2013" name="Nature">
        <title>Insights into bilaterian evolution from three spiralian genomes.</title>
        <authorList>
            <person name="Simakov O."/>
            <person name="Marletaz F."/>
            <person name="Cho S.J."/>
            <person name="Edsinger-Gonzales E."/>
            <person name="Havlak P."/>
            <person name="Hellsten U."/>
            <person name="Kuo D.H."/>
            <person name="Larsson T."/>
            <person name="Lv J."/>
            <person name="Arendt D."/>
            <person name="Savage R."/>
            <person name="Osoegawa K."/>
            <person name="de Jong P."/>
            <person name="Grimwood J."/>
            <person name="Chapman J.A."/>
            <person name="Shapiro H."/>
            <person name="Aerts A."/>
            <person name="Otillar R.P."/>
            <person name="Terry A.Y."/>
            <person name="Boore J.L."/>
            <person name="Grigoriev I.V."/>
            <person name="Lindberg D.R."/>
            <person name="Seaver E.C."/>
            <person name="Weisblat D.A."/>
            <person name="Putnam N.H."/>
            <person name="Rokhsar D.S."/>
        </authorList>
    </citation>
    <scope>NUCLEOTIDE SEQUENCE [LARGE SCALE GENOMIC DNA]</scope>
</reference>
<dbReference type="CDD" id="cd18808">
    <property type="entry name" value="SF1_C_Upf1"/>
    <property type="match status" value="1"/>
</dbReference>
<dbReference type="GO" id="GO:0016787">
    <property type="term" value="F:hydrolase activity"/>
    <property type="evidence" value="ECO:0007669"/>
    <property type="project" value="UniProtKB-KW"/>
</dbReference>
<dbReference type="FunFam" id="3.40.50.300:FF:000326">
    <property type="entry name" value="P-loop containing nucleoside triphosphate hydrolase"/>
    <property type="match status" value="1"/>
</dbReference>
<dbReference type="Pfam" id="PF13087">
    <property type="entry name" value="AAA_12"/>
    <property type="match status" value="1"/>
</dbReference>
<dbReference type="Proteomes" id="UP000030746">
    <property type="component" value="Unassembled WGS sequence"/>
</dbReference>
<keyword evidence="8" id="KW-0347">Helicase</keyword>
<dbReference type="SUPFAM" id="SSF52540">
    <property type="entry name" value="P-loop containing nucleoside triphosphate hydrolases"/>
    <property type="match status" value="1"/>
</dbReference>
<evidence type="ECO:0000256" key="6">
    <source>
        <dbReference type="ARBA" id="ARBA00022771"/>
    </source>
</evidence>
<evidence type="ECO:0000256" key="10">
    <source>
        <dbReference type="ARBA" id="ARBA00022840"/>
    </source>
</evidence>
<dbReference type="InterPro" id="IPR045055">
    <property type="entry name" value="DNA2/NAM7-like"/>
</dbReference>
<keyword evidence="10" id="KW-0067">ATP-binding</keyword>
<organism evidence="14 15">
    <name type="scientific">Lottia gigantea</name>
    <name type="common">Giant owl limpet</name>
    <dbReference type="NCBI Taxonomy" id="225164"/>
    <lineage>
        <taxon>Eukaryota</taxon>
        <taxon>Metazoa</taxon>
        <taxon>Spiralia</taxon>
        <taxon>Lophotrochozoa</taxon>
        <taxon>Mollusca</taxon>
        <taxon>Gastropoda</taxon>
        <taxon>Patellogastropoda</taxon>
        <taxon>Lottioidea</taxon>
        <taxon>Lottiidae</taxon>
        <taxon>Lottia</taxon>
    </lineage>
</organism>
<dbReference type="GO" id="GO:0002376">
    <property type="term" value="P:immune system process"/>
    <property type="evidence" value="ECO:0007669"/>
    <property type="project" value="UniProtKB-KW"/>
</dbReference>
<dbReference type="STRING" id="225164.V4ANR5"/>
<dbReference type="InterPro" id="IPR041679">
    <property type="entry name" value="DNA2/NAM7-like_C"/>
</dbReference>
<proteinExistence type="predicted"/>
<keyword evidence="15" id="KW-1185">Reference proteome</keyword>
<dbReference type="GeneID" id="20231035"/>
<dbReference type="GO" id="GO:0031048">
    <property type="term" value="P:regulatory ncRNA-mediated heterochromatin formation"/>
    <property type="evidence" value="ECO:0007669"/>
    <property type="project" value="TreeGrafter"/>
</dbReference>
<keyword evidence="4" id="KW-0677">Repeat</keyword>
<dbReference type="RefSeq" id="XP_009050448.1">
    <property type="nucleotide sequence ID" value="XM_009052200.1"/>
</dbReference>
<feature type="domain" description="RZ-type" evidence="13">
    <location>
        <begin position="1602"/>
        <end position="1674"/>
    </location>
</feature>
<dbReference type="GO" id="GO:0005694">
    <property type="term" value="C:chromosome"/>
    <property type="evidence" value="ECO:0007669"/>
    <property type="project" value="UniProtKB-ARBA"/>
</dbReference>
<dbReference type="PANTHER" id="PTHR10887:SF341">
    <property type="entry name" value="NFX1-TYPE ZINC FINGER-CONTAINING PROTEIN 1"/>
    <property type="match status" value="1"/>
</dbReference>
<dbReference type="EMBL" id="KB201205">
    <property type="protein sequence ID" value="ESO98812.1"/>
    <property type="molecule type" value="Genomic_DNA"/>
</dbReference>
<keyword evidence="5" id="KW-0547">Nucleotide-binding</keyword>
<dbReference type="GO" id="GO:0008270">
    <property type="term" value="F:zinc ion binding"/>
    <property type="evidence" value="ECO:0007669"/>
    <property type="project" value="UniProtKB-KW"/>
</dbReference>
<evidence type="ECO:0000256" key="1">
    <source>
        <dbReference type="ARBA" id="ARBA00004496"/>
    </source>
</evidence>
<evidence type="ECO:0000256" key="2">
    <source>
        <dbReference type="ARBA" id="ARBA00022490"/>
    </source>
</evidence>
<dbReference type="GO" id="GO:0005737">
    <property type="term" value="C:cytoplasm"/>
    <property type="evidence" value="ECO:0007669"/>
    <property type="project" value="UniProtKB-SubCell"/>
</dbReference>
<dbReference type="OMA" id="QCGHFLT"/>
<evidence type="ECO:0000256" key="7">
    <source>
        <dbReference type="ARBA" id="ARBA00022801"/>
    </source>
</evidence>
<feature type="region of interest" description="Disordered" evidence="12">
    <location>
        <begin position="107"/>
        <end position="132"/>
    </location>
</feature>
<protein>
    <recommendedName>
        <fullName evidence="13">RZ-type domain-containing protein</fullName>
    </recommendedName>
</protein>
<evidence type="ECO:0000256" key="8">
    <source>
        <dbReference type="ARBA" id="ARBA00022806"/>
    </source>
</evidence>
<keyword evidence="6" id="KW-0863">Zinc-finger</keyword>
<keyword evidence="9" id="KW-0862">Zinc</keyword>
<dbReference type="Pfam" id="PF20173">
    <property type="entry name" value="ZnF_RZ-type"/>
    <property type="match status" value="1"/>
</dbReference>
<dbReference type="GO" id="GO:0031380">
    <property type="term" value="C:nuclear RNA-directed RNA polymerase complex"/>
    <property type="evidence" value="ECO:0007669"/>
    <property type="project" value="TreeGrafter"/>
</dbReference>
<evidence type="ECO:0000256" key="12">
    <source>
        <dbReference type="SAM" id="MobiDB-lite"/>
    </source>
</evidence>
<dbReference type="PROSITE" id="PS51981">
    <property type="entry name" value="ZF_RZ"/>
    <property type="match status" value="1"/>
</dbReference>
<keyword evidence="7" id="KW-0378">Hydrolase</keyword>
<evidence type="ECO:0000256" key="4">
    <source>
        <dbReference type="ARBA" id="ARBA00022737"/>
    </source>
</evidence>
<keyword evidence="3" id="KW-0479">Metal-binding</keyword>
<evidence type="ECO:0000256" key="5">
    <source>
        <dbReference type="ARBA" id="ARBA00022741"/>
    </source>
</evidence>
<dbReference type="GO" id="GO:0004386">
    <property type="term" value="F:helicase activity"/>
    <property type="evidence" value="ECO:0007669"/>
    <property type="project" value="UniProtKB-KW"/>
</dbReference>
<dbReference type="InterPro" id="IPR046439">
    <property type="entry name" value="ZF_RZ_dom"/>
</dbReference>
<keyword evidence="11" id="KW-0391">Immunity</keyword>
<dbReference type="InterPro" id="IPR057373">
    <property type="entry name" value="ZNFX1"/>
</dbReference>
<dbReference type="Pfam" id="PF25396">
    <property type="entry name" value="ZNFX1"/>
    <property type="match status" value="1"/>
</dbReference>
<comment type="subcellular location">
    <subcellularLocation>
        <location evidence="1">Cytoplasm</location>
    </subcellularLocation>
</comment>
<evidence type="ECO:0000256" key="3">
    <source>
        <dbReference type="ARBA" id="ARBA00022723"/>
    </source>
</evidence>
<dbReference type="SMART" id="SM00438">
    <property type="entry name" value="ZnF_NFX"/>
    <property type="match status" value="2"/>
</dbReference>
<dbReference type="KEGG" id="lgi:LOTGIDRAFT_114003"/>
<evidence type="ECO:0000313" key="14">
    <source>
        <dbReference type="EMBL" id="ESO98812.1"/>
    </source>
</evidence>
<evidence type="ECO:0000256" key="9">
    <source>
        <dbReference type="ARBA" id="ARBA00022833"/>
    </source>
</evidence>
<evidence type="ECO:0000259" key="13">
    <source>
        <dbReference type="PROSITE" id="PS51981"/>
    </source>
</evidence>
<sequence>MLQLAVRCFSHACNGDLLSTEINFLLSCLLEYSFIYDLIRLESFTQQLVDDCANIVLKLLRKFPQECVVKVRPLARVLTEKTETARYLDTNTVENIKTINNLIDEHTATKTEDASSSRPRPHNDDDLPPEDFRELTTIPLESDLDINKQPFLRKNRLQGRYDNCDQYLDVQFRLLREDLFVPLRESISEYQSHCGNTSKTISSIQVYFNVKLIRPICTNNGLGYTVSFDAKRANNIKWESSKRLMYGSLLCLSKDNFQNCVYATVVNRDKKDISNGLLGIRFEFLDIEELNTFVLENRSHRFCMVESPSYYEPYKHVLQGMQHMNEANFPFYNYVVECDTNIQRPAYLKRNSGALYDLRPVVDPNFKIKPGTEINFDSEFSSLEYIDIQDDKCWPNPEKLKLDPSQAIALRQALNREFAIIQGPPGTGKTHVGLSILKVLLHNKSIWCPDDNNTPIVIICYTNHALDQFLLGALDFFDGNLVRVGSRSQDDRIKDYAITNHRTRSREGKKVSQAVHNSRVGLKDDMDLLKTEIEESAVKLQIAQRDILHEDFLKDEAIITDEIYVQLKDGKKTSILLKWLGIQQKINEIERKYHIDAYNIGNTTDNVEYDHDDYDEDLPDVWTQVVEREIDDDDDDTLPELNQLTRSIISKAQLLDVSSLDDISVDFGTAEERKLKVDKRSELRKLKRQLRLNISSDDCMNRMESLNIHNIWKQKYLQRWRLYRYWLNLFVEKLSGNIINREIAYENIATRYKTVLLAEDRDIIKEAGLVGLTTTAAAKYHSVLADIGPKIIIFEEAAEVLEGHIVVNLSRHCEHAIFIGDHKQLQPNPTVYKLAKQYNLDISLFERLINNKIPFDTLNKQHRMRPEIADIVRIVYPALEDHDVVKHYEDIKGVENNLAFINHSSPDETDEDTKSRANKYEADFIKSLCDYFLKKGYRQDQITILTTYSGQLAYFTDILPKTKYSKLRVATVDSYQGQENDIILLSLVRSSDEEKIGFLAKENRICVAFSRAKMGFFVIGNFEHLQTHSTLIKNMVMKASQKKVLHDGLKIYCLKHHDTRYVSLPSDFRECLETCGERLKCGHACLLPCHSKDEHDDYKCAEQCSRKCNAGHPCNKKCFEKCSPCTYQVMAILPSCGHEQMIACSEEPWMVQCRNNIKKTLPCGHEGEGVCSPNLTSYCNQTTKVTRSKCGHTSEVPCHEKDSDLCNFECEKILDCDHECSGTCTQCYKGRLHVSCQKPCGRELLCGHICKDSCTFCPPCDDVCINKCQHNRCINKCGEECIPCKMQCTWQCKHMKCTKRCSEMCDRERCNKPCKKLLPCDHFCIGLCGETCPNLCRLCNREDLEKLNIWGSEDISNSGYIMLEDCKHTLEVTGLDKYMDISDDNSDKQIAFKRCPFCKTHIISTPRYGNLIKTVFNSIYAIKNKIMGNSENIFKLQQLIEDKKRNVNLKVFISSIFDTKNFVQSENHLKAILNQIYIYEKILFMRNQLNRTKAQLQLHDDYFGREVQLLIDLERWTSVKRKIFSTQETKDAKLEIKRLWRLVQLCVGRERANGNSDVPPTVIVRLATTIREIHNGRSIPEEDVTELLEIVEEYIPRTTLGITDNERLEILHAIGGRKGEWYQCANGHYYSVGDCSRPLEKSICPECSHEIGGLNHALVGGNIPAPEFDDAEGPVHTEESDYLLALELQFG</sequence>
<dbReference type="OrthoDB" id="2423195at2759"/>
<dbReference type="PANTHER" id="PTHR10887">
    <property type="entry name" value="DNA2/NAM7 HELICASE FAMILY"/>
    <property type="match status" value="1"/>
</dbReference>
<dbReference type="CTD" id="20231035"/>
<dbReference type="Pfam" id="PF13086">
    <property type="entry name" value="AAA_11"/>
    <property type="match status" value="1"/>
</dbReference>
<evidence type="ECO:0000256" key="11">
    <source>
        <dbReference type="ARBA" id="ARBA00022859"/>
    </source>
</evidence>
<dbReference type="InterPro" id="IPR027417">
    <property type="entry name" value="P-loop_NTPase"/>
</dbReference>
<dbReference type="GO" id="GO:0005524">
    <property type="term" value="F:ATP binding"/>
    <property type="evidence" value="ECO:0007669"/>
    <property type="project" value="UniProtKB-KW"/>
</dbReference>
<accession>V4ANR5</accession>